<feature type="transmembrane region" description="Helical" evidence="2">
    <location>
        <begin position="20"/>
        <end position="41"/>
    </location>
</feature>
<dbReference type="OrthoDB" id="10423702at2759"/>
<keyword evidence="2" id="KW-0472">Membrane</keyword>
<sequence length="113" mass="12152">MAPPAFSLLVMLASYDFTAVAFFASVYTILISTIVAASGSSETKKTRRVKRKITTTVSNPSSQLISSPQQRQQSTQSTTAALSTQICQGYRLPKSSLHGPSQTIAIPRTEVTI</sequence>
<reference evidence="3 4" key="1">
    <citation type="submission" date="2020-01" db="EMBL/GenBank/DDBJ databases">
        <authorList>
            <person name="Palmer J.M."/>
        </authorList>
    </citation>
    <scope>NUCLEOTIDE SEQUENCE [LARGE SCALE GENOMIC DNA]</scope>
    <source>
        <strain evidence="3 4">TWF970</strain>
    </source>
</reference>
<feature type="region of interest" description="Disordered" evidence="1">
    <location>
        <begin position="39"/>
        <end position="78"/>
    </location>
</feature>
<dbReference type="EMBL" id="JAABOJ010000005">
    <property type="protein sequence ID" value="KAF3286631.1"/>
    <property type="molecule type" value="Genomic_DNA"/>
</dbReference>
<evidence type="ECO:0000313" key="4">
    <source>
        <dbReference type="Proteomes" id="UP000474640"/>
    </source>
</evidence>
<protein>
    <submittedName>
        <fullName evidence="3">Uncharacterized protein</fullName>
    </submittedName>
</protein>
<organism evidence="3 4">
    <name type="scientific">Orbilia oligospora</name>
    <name type="common">Nematode-trapping fungus</name>
    <name type="synonym">Arthrobotrys oligospora</name>
    <dbReference type="NCBI Taxonomy" id="2813651"/>
    <lineage>
        <taxon>Eukaryota</taxon>
        <taxon>Fungi</taxon>
        <taxon>Dikarya</taxon>
        <taxon>Ascomycota</taxon>
        <taxon>Pezizomycotina</taxon>
        <taxon>Orbiliomycetes</taxon>
        <taxon>Orbiliales</taxon>
        <taxon>Orbiliaceae</taxon>
        <taxon>Orbilia</taxon>
    </lineage>
</organism>
<evidence type="ECO:0000256" key="2">
    <source>
        <dbReference type="SAM" id="Phobius"/>
    </source>
</evidence>
<feature type="compositionally biased region" description="Low complexity" evidence="1">
    <location>
        <begin position="66"/>
        <end position="78"/>
    </location>
</feature>
<comment type="caution">
    <text evidence="3">The sequence shown here is derived from an EMBL/GenBank/DDBJ whole genome shotgun (WGS) entry which is preliminary data.</text>
</comment>
<proteinExistence type="predicted"/>
<name>A0A7C8RMG3_ORBOL</name>
<dbReference type="AlphaFoldDB" id="A0A7C8RMG3"/>
<keyword evidence="2" id="KW-1133">Transmembrane helix</keyword>
<evidence type="ECO:0000313" key="3">
    <source>
        <dbReference type="EMBL" id="KAF3286631.1"/>
    </source>
</evidence>
<gene>
    <name evidence="3" type="ORF">TWF970_008481</name>
</gene>
<dbReference type="Proteomes" id="UP000474640">
    <property type="component" value="Unassembled WGS sequence"/>
</dbReference>
<accession>A0A7C8RMG3</accession>
<evidence type="ECO:0000256" key="1">
    <source>
        <dbReference type="SAM" id="MobiDB-lite"/>
    </source>
</evidence>
<keyword evidence="2" id="KW-0812">Transmembrane</keyword>